<dbReference type="SUPFAM" id="SSF55874">
    <property type="entry name" value="ATPase domain of HSP90 chaperone/DNA topoisomerase II/histidine kinase"/>
    <property type="match status" value="1"/>
</dbReference>
<keyword evidence="6 10" id="KW-0812">Transmembrane</keyword>
<dbReference type="PANTHER" id="PTHR45436:SF5">
    <property type="entry name" value="SENSOR HISTIDINE KINASE TRCS"/>
    <property type="match status" value="1"/>
</dbReference>
<dbReference type="Proteomes" id="UP000317557">
    <property type="component" value="Unassembled WGS sequence"/>
</dbReference>
<dbReference type="Gene3D" id="3.30.565.10">
    <property type="entry name" value="Histidine kinase-like ATPase, C-terminal domain"/>
    <property type="match status" value="1"/>
</dbReference>
<keyword evidence="7 12" id="KW-0418">Kinase</keyword>
<dbReference type="InterPro" id="IPR036097">
    <property type="entry name" value="HisK_dim/P_sf"/>
</dbReference>
<dbReference type="EMBL" id="FXTP01000023">
    <property type="protein sequence ID" value="SMO97138.1"/>
    <property type="molecule type" value="Genomic_DNA"/>
</dbReference>
<evidence type="ECO:0000256" key="2">
    <source>
        <dbReference type="ARBA" id="ARBA00004370"/>
    </source>
</evidence>
<dbReference type="GO" id="GO:0005886">
    <property type="term" value="C:plasma membrane"/>
    <property type="evidence" value="ECO:0007669"/>
    <property type="project" value="TreeGrafter"/>
</dbReference>
<evidence type="ECO:0000259" key="11">
    <source>
        <dbReference type="PROSITE" id="PS50109"/>
    </source>
</evidence>
<dbReference type="AlphaFoldDB" id="A0A521FLQ6"/>
<keyword evidence="8 10" id="KW-1133">Transmembrane helix</keyword>
<dbReference type="InterPro" id="IPR003594">
    <property type="entry name" value="HATPase_dom"/>
</dbReference>
<dbReference type="InterPro" id="IPR036890">
    <property type="entry name" value="HATPase_C_sf"/>
</dbReference>
<dbReference type="SUPFAM" id="SSF47384">
    <property type="entry name" value="Homodimeric domain of signal transducing histidine kinase"/>
    <property type="match status" value="1"/>
</dbReference>
<gene>
    <name evidence="12" type="ORF">SAMN06265219_1231</name>
</gene>
<comment type="subcellular location">
    <subcellularLocation>
        <location evidence="2">Membrane</location>
    </subcellularLocation>
</comment>
<evidence type="ECO:0000256" key="3">
    <source>
        <dbReference type="ARBA" id="ARBA00012438"/>
    </source>
</evidence>
<dbReference type="RefSeq" id="WP_185957376.1">
    <property type="nucleotide sequence ID" value="NZ_FXTP01000023.1"/>
</dbReference>
<name>A0A521FLQ6_9BACT</name>
<dbReference type="CDD" id="cd00082">
    <property type="entry name" value="HisKA"/>
    <property type="match status" value="1"/>
</dbReference>
<evidence type="ECO:0000256" key="1">
    <source>
        <dbReference type="ARBA" id="ARBA00000085"/>
    </source>
</evidence>
<evidence type="ECO:0000256" key="6">
    <source>
        <dbReference type="ARBA" id="ARBA00022692"/>
    </source>
</evidence>
<dbReference type="GO" id="GO:0000155">
    <property type="term" value="F:phosphorelay sensor kinase activity"/>
    <property type="evidence" value="ECO:0007669"/>
    <property type="project" value="InterPro"/>
</dbReference>
<dbReference type="InterPro" id="IPR003661">
    <property type="entry name" value="HisK_dim/P_dom"/>
</dbReference>
<dbReference type="InterPro" id="IPR004358">
    <property type="entry name" value="Sig_transdc_His_kin-like_C"/>
</dbReference>
<comment type="catalytic activity">
    <reaction evidence="1">
        <text>ATP + protein L-histidine = ADP + protein N-phospho-L-histidine.</text>
        <dbReference type="EC" id="2.7.13.3"/>
    </reaction>
</comment>
<evidence type="ECO:0000256" key="9">
    <source>
        <dbReference type="ARBA" id="ARBA00023136"/>
    </source>
</evidence>
<evidence type="ECO:0000256" key="5">
    <source>
        <dbReference type="ARBA" id="ARBA00022679"/>
    </source>
</evidence>
<feature type="domain" description="Histidine kinase" evidence="11">
    <location>
        <begin position="226"/>
        <end position="439"/>
    </location>
</feature>
<dbReference type="PRINTS" id="PR00344">
    <property type="entry name" value="BCTRLSENSOR"/>
</dbReference>
<evidence type="ECO:0000256" key="7">
    <source>
        <dbReference type="ARBA" id="ARBA00022777"/>
    </source>
</evidence>
<evidence type="ECO:0000313" key="13">
    <source>
        <dbReference type="Proteomes" id="UP000317557"/>
    </source>
</evidence>
<evidence type="ECO:0000313" key="12">
    <source>
        <dbReference type="EMBL" id="SMO97138.1"/>
    </source>
</evidence>
<feature type="transmembrane region" description="Helical" evidence="10">
    <location>
        <begin position="12"/>
        <end position="30"/>
    </location>
</feature>
<keyword evidence="13" id="KW-1185">Reference proteome</keyword>
<dbReference type="Gene3D" id="1.10.287.130">
    <property type="match status" value="1"/>
</dbReference>
<organism evidence="12 13">
    <name type="scientific">Gracilimonas mengyeensis</name>
    <dbReference type="NCBI Taxonomy" id="1302730"/>
    <lineage>
        <taxon>Bacteria</taxon>
        <taxon>Pseudomonadati</taxon>
        <taxon>Balneolota</taxon>
        <taxon>Balneolia</taxon>
        <taxon>Balneolales</taxon>
        <taxon>Balneolaceae</taxon>
        <taxon>Gracilimonas</taxon>
    </lineage>
</organism>
<evidence type="ECO:0000256" key="8">
    <source>
        <dbReference type="ARBA" id="ARBA00022989"/>
    </source>
</evidence>
<dbReference type="PROSITE" id="PS50109">
    <property type="entry name" value="HIS_KIN"/>
    <property type="match status" value="1"/>
</dbReference>
<keyword evidence="5" id="KW-0808">Transferase</keyword>
<dbReference type="SMART" id="SM00388">
    <property type="entry name" value="HisKA"/>
    <property type="match status" value="1"/>
</dbReference>
<evidence type="ECO:0000256" key="10">
    <source>
        <dbReference type="SAM" id="Phobius"/>
    </source>
</evidence>
<keyword evidence="4" id="KW-0597">Phosphoprotein</keyword>
<sequence length="439" mass="49524">MKLNNKILLSNLLLSVIMLMVTGVGMYYVVNSTIFDELDYHLLQHKQDIQKQLNEDPSTLDEIRLLGGLGSYEWVDITSYSGQVVENTNYFATLDTIRYPEISSVPEAYRKLETTLSVTGEPYFLEIYEEVAAWEKISMTVLLSVLGALFLWVILLYVVNQYVFGRVLSPFYETVDRLEKISSPTQVGEPFPEPDTYEIRVLNQALNTMLSQIKSSFEDQKKFIQNASHELLTPLSIIRQKTEKMLSEPEGMNRESVERLNGIQQTAVRLTRLSNALLLISRVENRQYEMEDEIEITDLVGEVLTELEDFIELKGLKLEKNFSNKIKITGSRELMHSALYNIVQNAIKFSPEGGKITISVRSNNDGQPVFAVEDEGPGISKEMIGRVFDRFKKGENFTGNAAASPGLGLSIVQSICELHGFRSKAENNSGQGATVSILF</sequence>
<dbReference type="SMART" id="SM00387">
    <property type="entry name" value="HATPase_c"/>
    <property type="match status" value="1"/>
</dbReference>
<proteinExistence type="predicted"/>
<dbReference type="InterPro" id="IPR005467">
    <property type="entry name" value="His_kinase_dom"/>
</dbReference>
<evidence type="ECO:0000256" key="4">
    <source>
        <dbReference type="ARBA" id="ARBA00022553"/>
    </source>
</evidence>
<reference evidence="12 13" key="1">
    <citation type="submission" date="2017-05" db="EMBL/GenBank/DDBJ databases">
        <authorList>
            <person name="Varghese N."/>
            <person name="Submissions S."/>
        </authorList>
    </citation>
    <scope>NUCLEOTIDE SEQUENCE [LARGE SCALE GENOMIC DNA]</scope>
    <source>
        <strain evidence="12 13">DSM 21985</strain>
    </source>
</reference>
<dbReference type="EC" id="2.7.13.3" evidence="3"/>
<keyword evidence="9 10" id="KW-0472">Membrane</keyword>
<accession>A0A521FLQ6</accession>
<dbReference type="InterPro" id="IPR050428">
    <property type="entry name" value="TCS_sensor_his_kinase"/>
</dbReference>
<protein>
    <recommendedName>
        <fullName evidence="3">histidine kinase</fullName>
        <ecNumber evidence="3">2.7.13.3</ecNumber>
    </recommendedName>
</protein>
<dbReference type="Pfam" id="PF02518">
    <property type="entry name" value="HATPase_c"/>
    <property type="match status" value="1"/>
</dbReference>
<feature type="transmembrane region" description="Helical" evidence="10">
    <location>
        <begin position="137"/>
        <end position="159"/>
    </location>
</feature>
<dbReference type="PANTHER" id="PTHR45436">
    <property type="entry name" value="SENSOR HISTIDINE KINASE YKOH"/>
    <property type="match status" value="1"/>
</dbReference>
<dbReference type="Pfam" id="PF00512">
    <property type="entry name" value="HisKA"/>
    <property type="match status" value="1"/>
</dbReference>